<proteinExistence type="predicted"/>
<organism evidence="4 5">
    <name type="scientific">Paenibacillus alvei</name>
    <name type="common">Bacillus alvei</name>
    <dbReference type="NCBI Taxonomy" id="44250"/>
    <lineage>
        <taxon>Bacteria</taxon>
        <taxon>Bacillati</taxon>
        <taxon>Bacillota</taxon>
        <taxon>Bacilli</taxon>
        <taxon>Bacillales</taxon>
        <taxon>Paenibacillaceae</taxon>
        <taxon>Paenibacillus</taxon>
    </lineage>
</organism>
<dbReference type="SUPFAM" id="SSF69318">
    <property type="entry name" value="Integrin alpha N-terminal domain"/>
    <property type="match status" value="1"/>
</dbReference>
<evidence type="ECO:0000256" key="3">
    <source>
        <dbReference type="SAM" id="Phobius"/>
    </source>
</evidence>
<evidence type="ECO:0000256" key="2">
    <source>
        <dbReference type="SAM" id="MobiDB-lite"/>
    </source>
</evidence>
<feature type="region of interest" description="Disordered" evidence="2">
    <location>
        <begin position="135"/>
        <end position="154"/>
    </location>
</feature>
<dbReference type="InterPro" id="IPR013517">
    <property type="entry name" value="FG-GAP"/>
</dbReference>
<gene>
    <name evidence="4" type="ORF">M5X04_24995</name>
</gene>
<keyword evidence="3" id="KW-1133">Transmembrane helix</keyword>
<keyword evidence="1" id="KW-0732">Signal</keyword>
<keyword evidence="3" id="KW-0812">Transmembrane</keyword>
<keyword evidence="5" id="KW-1185">Reference proteome</keyword>
<dbReference type="RefSeq" id="WP_268632891.1">
    <property type="nucleotide sequence ID" value="NZ_JAMDLY010000019.1"/>
</dbReference>
<feature type="transmembrane region" description="Helical" evidence="3">
    <location>
        <begin position="9"/>
        <end position="28"/>
    </location>
</feature>
<dbReference type="EMBL" id="JAMDLY010000019">
    <property type="protein sequence ID" value="MCY9532566.1"/>
    <property type="molecule type" value="Genomic_DNA"/>
</dbReference>
<evidence type="ECO:0000256" key="1">
    <source>
        <dbReference type="ARBA" id="ARBA00022729"/>
    </source>
</evidence>
<dbReference type="Gene3D" id="2.130.10.130">
    <property type="entry name" value="Integrin alpha, N-terminal"/>
    <property type="match status" value="1"/>
</dbReference>
<keyword evidence="3" id="KW-0472">Membrane</keyword>
<protein>
    <submittedName>
        <fullName evidence="4">VCBS repeat-containing protein</fullName>
    </submittedName>
</protein>
<dbReference type="Proteomes" id="UP001527090">
    <property type="component" value="Unassembled WGS sequence"/>
</dbReference>
<evidence type="ECO:0000313" key="5">
    <source>
        <dbReference type="Proteomes" id="UP001527090"/>
    </source>
</evidence>
<dbReference type="InterPro" id="IPR028994">
    <property type="entry name" value="Integrin_alpha_N"/>
</dbReference>
<evidence type="ECO:0000313" key="4">
    <source>
        <dbReference type="EMBL" id="MCY9532566.1"/>
    </source>
</evidence>
<comment type="caution">
    <text evidence="4">The sequence shown here is derived from an EMBL/GenBank/DDBJ whole genome shotgun (WGS) entry which is preliminary data.</text>
</comment>
<sequence length="154" mass="16670">MRVTRLPELFIFISILYNSAFYPVAYGMPIGSRDASLGMSFFADVNGDKKEDSIVYNGNGEWIVSLSTGNKFEAYSNWIEGHGIGSTKQLVGDVNGDGKADSIVYFDNGEWWVALSNGSGFGAYTRWIEGHGEGSSQQLVGDANGDGKADSIVY</sequence>
<name>A0ABT4EJM8_PAEAL</name>
<dbReference type="Pfam" id="PF13517">
    <property type="entry name" value="FG-GAP_3"/>
    <property type="match status" value="1"/>
</dbReference>
<feature type="non-terminal residue" evidence="4">
    <location>
        <position position="154"/>
    </location>
</feature>
<accession>A0ABT4EJM8</accession>
<feature type="compositionally biased region" description="Basic and acidic residues" evidence="2">
    <location>
        <begin position="145"/>
        <end position="154"/>
    </location>
</feature>
<reference evidence="4 5" key="1">
    <citation type="submission" date="2022-05" db="EMBL/GenBank/DDBJ databases">
        <title>Genome Sequencing of Bee-Associated Microbes.</title>
        <authorList>
            <person name="Dunlap C."/>
        </authorList>
    </citation>
    <scope>NUCLEOTIDE SEQUENCE [LARGE SCALE GENOMIC DNA]</scope>
    <source>
        <strain evidence="4 5">NRRL NRS-750</strain>
    </source>
</reference>